<reference evidence="1 2" key="1">
    <citation type="submission" date="2019-06" db="EMBL/GenBank/DDBJ databases">
        <title>Amycolatopsis alkalitolerans sp. nov., isolated from Gastrodia elata Blume.</title>
        <authorList>
            <person name="Narsing Rao M.P."/>
            <person name="Li W.J."/>
        </authorList>
    </citation>
    <scope>NUCLEOTIDE SEQUENCE [LARGE SCALE GENOMIC DNA]</scope>
    <source>
        <strain evidence="1 2">SYSUP0005</strain>
    </source>
</reference>
<dbReference type="Proteomes" id="UP000305546">
    <property type="component" value="Unassembled WGS sequence"/>
</dbReference>
<comment type="caution">
    <text evidence="1">The sequence shown here is derived from an EMBL/GenBank/DDBJ whole genome shotgun (WGS) entry which is preliminary data.</text>
</comment>
<evidence type="ECO:0000313" key="2">
    <source>
        <dbReference type="Proteomes" id="UP000305546"/>
    </source>
</evidence>
<dbReference type="EMBL" id="VDFW01000030">
    <property type="protein sequence ID" value="TNC21896.1"/>
    <property type="molecule type" value="Genomic_DNA"/>
</dbReference>
<sequence>MHRVVFRESERHPELQSRAIEIHGSITATVAAYLATVTGRVAPGAAEETAARMLFATSSANSLSG</sequence>
<keyword evidence="2" id="KW-1185">Reference proteome</keyword>
<evidence type="ECO:0000313" key="1">
    <source>
        <dbReference type="EMBL" id="TNC21896.1"/>
    </source>
</evidence>
<gene>
    <name evidence="1" type="ORF">FG385_26790</name>
</gene>
<organism evidence="1 2">
    <name type="scientific">Amycolatopsis alkalitolerans</name>
    <dbReference type="NCBI Taxonomy" id="2547244"/>
    <lineage>
        <taxon>Bacteria</taxon>
        <taxon>Bacillati</taxon>
        <taxon>Actinomycetota</taxon>
        <taxon>Actinomycetes</taxon>
        <taxon>Pseudonocardiales</taxon>
        <taxon>Pseudonocardiaceae</taxon>
        <taxon>Amycolatopsis</taxon>
    </lineage>
</organism>
<protein>
    <submittedName>
        <fullName evidence="1">Uncharacterized protein</fullName>
    </submittedName>
</protein>
<dbReference type="AlphaFoldDB" id="A0A5C4LXX4"/>
<proteinExistence type="predicted"/>
<dbReference type="RefSeq" id="WP_139099566.1">
    <property type="nucleotide sequence ID" value="NZ_VDFW01000030.1"/>
</dbReference>
<accession>A0A5C4LXX4</accession>
<name>A0A5C4LXX4_9PSEU</name>